<dbReference type="EMBL" id="AP018052">
    <property type="protein sequence ID" value="BAZ94890.1"/>
    <property type="molecule type" value="Genomic_DNA"/>
</dbReference>
<dbReference type="KEGG" id="ttc:FOKN1_2519"/>
<name>A0A1Z4VTB7_9GAMM</name>
<evidence type="ECO:0000313" key="2">
    <source>
        <dbReference type="Proteomes" id="UP000218765"/>
    </source>
</evidence>
<organism evidence="1 2">
    <name type="scientific">Thiohalobacter thiocyanaticus</name>
    <dbReference type="NCBI Taxonomy" id="585455"/>
    <lineage>
        <taxon>Bacteria</taxon>
        <taxon>Pseudomonadati</taxon>
        <taxon>Pseudomonadota</taxon>
        <taxon>Gammaproteobacteria</taxon>
        <taxon>Thiohalobacterales</taxon>
        <taxon>Thiohalobacteraceae</taxon>
        <taxon>Thiohalobacter</taxon>
    </lineage>
</organism>
<dbReference type="Proteomes" id="UP000218765">
    <property type="component" value="Chromosome"/>
</dbReference>
<sequence>MAAAHCKPAPYESGKPGKNTLFARQVPRRAASLACEGKGDRGVLYGGAVTFMPAEIVFEA</sequence>
<protein>
    <submittedName>
        <fullName evidence="1">Phenazine biosynthesis PhzC/PhzF protein</fullName>
    </submittedName>
</protein>
<gene>
    <name evidence="1" type="ORF">FOKN1_2519</name>
</gene>
<proteinExistence type="predicted"/>
<accession>A0A1Z4VTB7</accession>
<keyword evidence="2" id="KW-1185">Reference proteome</keyword>
<evidence type="ECO:0000313" key="1">
    <source>
        <dbReference type="EMBL" id="BAZ94890.1"/>
    </source>
</evidence>
<dbReference type="AlphaFoldDB" id="A0A1Z4VTB7"/>
<reference evidence="1 2" key="1">
    <citation type="submission" date="2017-05" db="EMBL/GenBank/DDBJ databases">
        <title>Thiocyanate degradation by Thiohalobacter thiocyanaticus FOKN1.</title>
        <authorList>
            <person name="Oshiki M."/>
            <person name="Fukushima T."/>
            <person name="Kawano S."/>
            <person name="Nakagawa J."/>
        </authorList>
    </citation>
    <scope>NUCLEOTIDE SEQUENCE [LARGE SCALE GENOMIC DNA]</scope>
    <source>
        <strain evidence="1 2">FOKN1</strain>
    </source>
</reference>